<dbReference type="AlphaFoldDB" id="A0A6G9AWQ2"/>
<dbReference type="RefSeq" id="WP_167216987.1">
    <property type="nucleotide sequence ID" value="NZ_CP050063.1"/>
</dbReference>
<evidence type="ECO:0000313" key="1">
    <source>
        <dbReference type="EMBL" id="QIP16778.1"/>
    </source>
</evidence>
<evidence type="ECO:0000313" key="2">
    <source>
        <dbReference type="Proteomes" id="UP000501802"/>
    </source>
</evidence>
<protein>
    <submittedName>
        <fullName evidence="1">Uncharacterized protein</fullName>
    </submittedName>
</protein>
<dbReference type="KEGG" id="spib:G8759_31135"/>
<sequence length="80" mass="9078">MILLDDIIAHFQAGTLSELPRKELLEAQRKVTTYLGWHEQNPDFSHPVVPTAEELKPVHELLETTLNTRFGLDGMTPTEP</sequence>
<proteinExistence type="predicted"/>
<dbReference type="EMBL" id="CP050063">
    <property type="protein sequence ID" value="QIP16778.1"/>
    <property type="molecule type" value="Genomic_DNA"/>
</dbReference>
<dbReference type="Proteomes" id="UP000501802">
    <property type="component" value="Chromosome"/>
</dbReference>
<accession>A0A6G9AWQ2</accession>
<keyword evidence="2" id="KW-1185">Reference proteome</keyword>
<reference evidence="1 2" key="1">
    <citation type="submission" date="2020-03" db="EMBL/GenBank/DDBJ databases">
        <authorList>
            <person name="Kim M.K."/>
        </authorList>
    </citation>
    <scope>NUCLEOTIDE SEQUENCE [LARGE SCALE GENOMIC DNA]</scope>
    <source>
        <strain evidence="1 2">BT328</strain>
    </source>
</reference>
<gene>
    <name evidence="1" type="ORF">G8759_31135</name>
</gene>
<organism evidence="1 2">
    <name type="scientific">Spirosoma aureum</name>
    <dbReference type="NCBI Taxonomy" id="2692134"/>
    <lineage>
        <taxon>Bacteria</taxon>
        <taxon>Pseudomonadati</taxon>
        <taxon>Bacteroidota</taxon>
        <taxon>Cytophagia</taxon>
        <taxon>Cytophagales</taxon>
        <taxon>Cytophagaceae</taxon>
        <taxon>Spirosoma</taxon>
    </lineage>
</organism>
<name>A0A6G9AWQ2_9BACT</name>